<dbReference type="GO" id="GO:0035556">
    <property type="term" value="P:intracellular signal transduction"/>
    <property type="evidence" value="ECO:0007669"/>
    <property type="project" value="InterPro"/>
</dbReference>
<feature type="region of interest" description="Disordered" evidence="3">
    <location>
        <begin position="1"/>
        <end position="69"/>
    </location>
</feature>
<accession>A0A9K3Q985</accession>
<dbReference type="EMBL" id="JAGRRH010000001">
    <property type="protein sequence ID" value="KAG7374980.1"/>
    <property type="molecule type" value="Genomic_DNA"/>
</dbReference>
<feature type="transmembrane region" description="Helical" evidence="4">
    <location>
        <begin position="92"/>
        <end position="111"/>
    </location>
</feature>
<gene>
    <name evidence="7" type="ORF">IV203_014075</name>
</gene>
<feature type="domain" description="Guanylate cyclase" evidence="5">
    <location>
        <begin position="582"/>
        <end position="716"/>
    </location>
</feature>
<dbReference type="GO" id="GO:0000166">
    <property type="term" value="F:nucleotide binding"/>
    <property type="evidence" value="ECO:0007669"/>
    <property type="project" value="UniProtKB-KW"/>
</dbReference>
<evidence type="ECO:0000313" key="7">
    <source>
        <dbReference type="EMBL" id="KAG7374980.1"/>
    </source>
</evidence>
<keyword evidence="8" id="KW-1185">Reference proteome</keyword>
<dbReference type="PROSITE" id="PS51845">
    <property type="entry name" value="PDEASE_I_2"/>
    <property type="match status" value="1"/>
</dbReference>
<keyword evidence="4" id="KW-1133">Transmembrane helix</keyword>
<dbReference type="SMART" id="SM00044">
    <property type="entry name" value="CYCc"/>
    <property type="match status" value="1"/>
</dbReference>
<keyword evidence="4" id="KW-0812">Transmembrane</keyword>
<comment type="caution">
    <text evidence="7">The sequence shown here is derived from an EMBL/GenBank/DDBJ whole genome shotgun (WGS) entry which is preliminary data.</text>
</comment>
<dbReference type="PANTHER" id="PTHR11920">
    <property type="entry name" value="GUANYLYL CYCLASE"/>
    <property type="match status" value="1"/>
</dbReference>
<keyword evidence="1" id="KW-0547">Nucleotide-binding</keyword>
<evidence type="ECO:0000256" key="3">
    <source>
        <dbReference type="SAM" id="MobiDB-lite"/>
    </source>
</evidence>
<keyword evidence="2" id="KW-0456">Lyase</keyword>
<dbReference type="SMART" id="SM00471">
    <property type="entry name" value="HDc"/>
    <property type="match status" value="1"/>
</dbReference>
<keyword evidence="4" id="KW-0472">Membrane</keyword>
<feature type="domain" description="PDEase" evidence="6">
    <location>
        <begin position="827"/>
        <end position="1035"/>
    </location>
</feature>
<dbReference type="Proteomes" id="UP000693970">
    <property type="component" value="Unassembled WGS sequence"/>
</dbReference>
<evidence type="ECO:0000256" key="4">
    <source>
        <dbReference type="SAM" id="Phobius"/>
    </source>
</evidence>
<protein>
    <submittedName>
        <fullName evidence="7">Adenylate/guanylate cyclase</fullName>
    </submittedName>
</protein>
<dbReference type="Pfam" id="PF00233">
    <property type="entry name" value="PDEase_I"/>
    <property type="match status" value="1"/>
</dbReference>
<dbReference type="AlphaFoldDB" id="A0A9K3Q985"/>
<dbReference type="Pfam" id="PF00211">
    <property type="entry name" value="Guanylate_cyc"/>
    <property type="match status" value="1"/>
</dbReference>
<dbReference type="GO" id="GO:0005886">
    <property type="term" value="C:plasma membrane"/>
    <property type="evidence" value="ECO:0007669"/>
    <property type="project" value="TreeGrafter"/>
</dbReference>
<evidence type="ECO:0000313" key="8">
    <source>
        <dbReference type="Proteomes" id="UP000693970"/>
    </source>
</evidence>
<dbReference type="CDD" id="cd07302">
    <property type="entry name" value="CHD"/>
    <property type="match status" value="1"/>
</dbReference>
<dbReference type="GO" id="GO:0007168">
    <property type="term" value="P:receptor guanylyl cyclase signaling pathway"/>
    <property type="evidence" value="ECO:0007669"/>
    <property type="project" value="TreeGrafter"/>
</dbReference>
<dbReference type="GO" id="GO:0001653">
    <property type="term" value="F:peptide receptor activity"/>
    <property type="evidence" value="ECO:0007669"/>
    <property type="project" value="TreeGrafter"/>
</dbReference>
<reference evidence="7" key="1">
    <citation type="journal article" date="2021" name="Sci. Rep.">
        <title>Diploid genomic architecture of Nitzschia inconspicua, an elite biomass production diatom.</title>
        <authorList>
            <person name="Oliver A."/>
            <person name="Podell S."/>
            <person name="Pinowska A."/>
            <person name="Traller J.C."/>
            <person name="Smith S.R."/>
            <person name="McClure R."/>
            <person name="Beliaev A."/>
            <person name="Bohutskyi P."/>
            <person name="Hill E.A."/>
            <person name="Rabines A."/>
            <person name="Zheng H."/>
            <person name="Allen L.Z."/>
            <person name="Kuo A."/>
            <person name="Grigoriev I.V."/>
            <person name="Allen A.E."/>
            <person name="Hazlebeck D."/>
            <person name="Allen E.E."/>
        </authorList>
    </citation>
    <scope>NUCLEOTIDE SEQUENCE</scope>
    <source>
        <strain evidence="7">Hildebrandi</strain>
    </source>
</reference>
<evidence type="ECO:0000259" key="5">
    <source>
        <dbReference type="PROSITE" id="PS50125"/>
    </source>
</evidence>
<dbReference type="GO" id="GO:0004383">
    <property type="term" value="F:guanylate cyclase activity"/>
    <property type="evidence" value="ECO:0007669"/>
    <property type="project" value="TreeGrafter"/>
</dbReference>
<dbReference type="GO" id="GO:0004114">
    <property type="term" value="F:3',5'-cyclic-nucleotide phosphodiesterase activity"/>
    <property type="evidence" value="ECO:0007669"/>
    <property type="project" value="InterPro"/>
</dbReference>
<dbReference type="InterPro" id="IPR003607">
    <property type="entry name" value="HD/PDEase_dom"/>
</dbReference>
<evidence type="ECO:0000259" key="6">
    <source>
        <dbReference type="PROSITE" id="PS51845"/>
    </source>
</evidence>
<name>A0A9K3Q985_9STRA</name>
<feature type="compositionally biased region" description="Low complexity" evidence="3">
    <location>
        <begin position="43"/>
        <end position="69"/>
    </location>
</feature>
<dbReference type="InterPro" id="IPR001054">
    <property type="entry name" value="A/G_cyclase"/>
</dbReference>
<sequence length="1194" mass="133568">MMISQQDHAKTGADATGSLSKGKETDTSSNVQDEEASDLSNCSPHNSSSADESSSTNSPHSSSNGSSSGRLSHFNNIFSHSREERHITGAKYIFLALLLAGAIGLGVAIFYSTTAKETSTFHVNFANVAAQAHRASNENVLNMIESLETLSKTTTSFLMEEYAKNNGTYPLGFVTMLDAEHHLGRTRRDSQAQILAYAPIVEGKDYDLWTQYVNENLRWINEAWKVYNYIEGVPRQEQGQTMNNVEKQIWAVTNLDEDGNIVDYDSSVCSGPTIEDISKQEVYIGKPEDGPASPIWTISPPPNTNEPNGINFDMMASEVFDVLSPKVGVPPQAMLHDICKPTALFGLKQFGNDVSIVTVPVFGSFEKKAAVVGHYITVIPWSVFFEKELPIGTPPIDAVIHSSCGHTFTVMIDGPDAIMTSSDEDVHDLSYDNLATKEPFAAFSSDSCEYQLGLYPTSEFEDYYTSKEPLYYMLVVLAVFVATCFSFLIFDCLVTRQQKTLLVNARKQNALVSSLFPKSIQKKLMEDMEEEEKDKTKNKWNKSGTAGLRSYLNEDLLDFKNNKNDAEGQGVKPIADLFPETTIMFADIAGFTAWSSTREPSQVFTLLEGVYHDFDLIAKRRRVFKVEVVGDCYVAVAGLPDPRPDHAIVMAKFSNDCLRKMHEVTKKLEVELGPDTTELGLRVGLHSGPVVAGVLRGDKSRFQLFGDTMNTTSRIESTGVANRIHISQTTANLLIAAGKEKWIIPREEKITAKGKGELTTFFLNMQDRHGDEKSFGSMSEADKNLLAVDIVDMTAAEEKRNRIAEWTVEVMSSVLKTMAAKRKALKSKVDPVDRIALLEAESLSQNSDKKTVINEVATCIVLPAHCSEQFDGDTVTLNDIIMDELRNYVQTIASLYNNNPFHNFDHANHVVMSVNKLLSRIIAPDIDTDDNGKKLHDHTYGITSDPLTWFACVFSALIHDVDHPGVPNAQLVKEGAPIAALYDAKSVAEQNSFDIAWDLLMEPTYKNLRRAIYVTEVEFKRFRQLVVNGVMATDIVDKDLKNLRNSRWDAAFDEKTEENESSESIGHTLKATIIIEHLIQASDVAHTMQHWHIYRRWNERFFMECYQAYLDGRADCNPAKTWYKGELGFFDFYIIPLAKKLKECGVFGVSSDEYLSYALQNRKEWEERGEGLVKDMVRDARRKDLAAQRHALKN</sequence>
<dbReference type="InterPro" id="IPR002073">
    <property type="entry name" value="PDEase_catalytic_dom"/>
</dbReference>
<organism evidence="7 8">
    <name type="scientific">Nitzschia inconspicua</name>
    <dbReference type="NCBI Taxonomy" id="303405"/>
    <lineage>
        <taxon>Eukaryota</taxon>
        <taxon>Sar</taxon>
        <taxon>Stramenopiles</taxon>
        <taxon>Ochrophyta</taxon>
        <taxon>Bacillariophyta</taxon>
        <taxon>Bacillariophyceae</taxon>
        <taxon>Bacillariophycidae</taxon>
        <taxon>Bacillariales</taxon>
        <taxon>Bacillariaceae</taxon>
        <taxon>Nitzschia</taxon>
    </lineage>
</organism>
<evidence type="ECO:0000256" key="1">
    <source>
        <dbReference type="ARBA" id="ARBA00022741"/>
    </source>
</evidence>
<dbReference type="InterPro" id="IPR050401">
    <property type="entry name" value="Cyclic_nucleotide_synthase"/>
</dbReference>
<evidence type="ECO:0000256" key="2">
    <source>
        <dbReference type="ARBA" id="ARBA00023239"/>
    </source>
</evidence>
<dbReference type="GO" id="GO:0004016">
    <property type="term" value="F:adenylate cyclase activity"/>
    <property type="evidence" value="ECO:0007669"/>
    <property type="project" value="TreeGrafter"/>
</dbReference>
<dbReference type="OrthoDB" id="432756at2759"/>
<dbReference type="PANTHER" id="PTHR11920:SF335">
    <property type="entry name" value="GUANYLATE CYCLASE"/>
    <property type="match status" value="1"/>
</dbReference>
<reference evidence="7" key="2">
    <citation type="submission" date="2021-04" db="EMBL/GenBank/DDBJ databases">
        <authorList>
            <person name="Podell S."/>
        </authorList>
    </citation>
    <scope>NUCLEOTIDE SEQUENCE</scope>
    <source>
        <strain evidence="7">Hildebrandi</strain>
    </source>
</reference>
<proteinExistence type="predicted"/>
<dbReference type="PROSITE" id="PS50125">
    <property type="entry name" value="GUANYLATE_CYCLASE_2"/>
    <property type="match status" value="1"/>
</dbReference>